<comment type="caution">
    <text evidence="2">The sequence shown here is derived from an EMBL/GenBank/DDBJ whole genome shotgun (WGS) entry which is preliminary data.</text>
</comment>
<evidence type="ECO:0000313" key="2">
    <source>
        <dbReference type="EMBL" id="KRG67040.1"/>
    </source>
</evidence>
<dbReference type="PANTHER" id="PTHR33609:SF1">
    <property type="entry name" value="TRANSPOSASE"/>
    <property type="match status" value="1"/>
</dbReference>
<protein>
    <recommendedName>
        <fullName evidence="4">Transposase</fullName>
    </recommendedName>
</protein>
<reference evidence="2 3" key="1">
    <citation type="submission" date="2015-05" db="EMBL/GenBank/DDBJ databases">
        <title>Genome sequencing and analysis of members of genus Stenotrophomonas.</title>
        <authorList>
            <person name="Patil P.P."/>
            <person name="Midha S."/>
            <person name="Patil P.B."/>
        </authorList>
    </citation>
    <scope>NUCLEOTIDE SEQUENCE [LARGE SCALE GENOMIC DNA]</scope>
    <source>
        <strain evidence="2 3">DSM 18941</strain>
    </source>
</reference>
<dbReference type="OrthoDB" id="6002777at2"/>
<dbReference type="Pfam" id="PF01527">
    <property type="entry name" value="HTH_Tnp_1"/>
    <property type="match status" value="1"/>
</dbReference>
<dbReference type="GO" id="GO:0003677">
    <property type="term" value="F:DNA binding"/>
    <property type="evidence" value="ECO:0007669"/>
    <property type="project" value="InterPro"/>
</dbReference>
<dbReference type="RefSeq" id="WP_057628787.1">
    <property type="nucleotide sequence ID" value="NZ_LDJJ01000036.1"/>
</dbReference>
<dbReference type="Proteomes" id="UP000051863">
    <property type="component" value="Unassembled WGS sequence"/>
</dbReference>
<accession>A0A0R0CD07</accession>
<sequence>MKKRFDQVQVIEFLREVDAAASLRALCREHGFNDAAQALLRRTCGAMRSPQARQLRQLQQENQRLRALLALQQRERERIKQALRQAF</sequence>
<gene>
    <name evidence="2" type="ORF">ABB27_11240</name>
</gene>
<dbReference type="InterPro" id="IPR002514">
    <property type="entry name" value="Transposase_8"/>
</dbReference>
<dbReference type="InterPro" id="IPR052546">
    <property type="entry name" value="Transposase_8_domain"/>
</dbReference>
<evidence type="ECO:0000313" key="3">
    <source>
        <dbReference type="Proteomes" id="UP000051863"/>
    </source>
</evidence>
<feature type="coiled-coil region" evidence="1">
    <location>
        <begin position="55"/>
        <end position="85"/>
    </location>
</feature>
<proteinExistence type="predicted"/>
<organism evidence="2 3">
    <name type="scientific">Stenotrophomonas terrae</name>
    <dbReference type="NCBI Taxonomy" id="405446"/>
    <lineage>
        <taxon>Bacteria</taxon>
        <taxon>Pseudomonadati</taxon>
        <taxon>Pseudomonadota</taxon>
        <taxon>Gammaproteobacteria</taxon>
        <taxon>Lysobacterales</taxon>
        <taxon>Lysobacteraceae</taxon>
        <taxon>Stenotrophomonas</taxon>
    </lineage>
</organism>
<evidence type="ECO:0008006" key="4">
    <source>
        <dbReference type="Google" id="ProtNLM"/>
    </source>
</evidence>
<dbReference type="PATRIC" id="fig|405446.3.peg.1747"/>
<dbReference type="GO" id="GO:0006313">
    <property type="term" value="P:DNA transposition"/>
    <property type="evidence" value="ECO:0007669"/>
    <property type="project" value="InterPro"/>
</dbReference>
<dbReference type="GO" id="GO:0004803">
    <property type="term" value="F:transposase activity"/>
    <property type="evidence" value="ECO:0007669"/>
    <property type="project" value="InterPro"/>
</dbReference>
<dbReference type="PANTHER" id="PTHR33609">
    <property type="entry name" value="LOW CALCIUM RESPONSE LOCUS PROTEIN S"/>
    <property type="match status" value="1"/>
</dbReference>
<dbReference type="AlphaFoldDB" id="A0A0R0CD07"/>
<evidence type="ECO:0000256" key="1">
    <source>
        <dbReference type="SAM" id="Coils"/>
    </source>
</evidence>
<keyword evidence="3" id="KW-1185">Reference proteome</keyword>
<keyword evidence="1" id="KW-0175">Coiled coil</keyword>
<dbReference type="EMBL" id="LDJJ01000036">
    <property type="protein sequence ID" value="KRG67040.1"/>
    <property type="molecule type" value="Genomic_DNA"/>
</dbReference>
<name>A0A0R0CD07_9GAMM</name>